<dbReference type="Pfam" id="PF13489">
    <property type="entry name" value="Methyltransf_23"/>
    <property type="match status" value="1"/>
</dbReference>
<dbReference type="CDD" id="cd02440">
    <property type="entry name" value="AdoMet_MTases"/>
    <property type="match status" value="1"/>
</dbReference>
<dbReference type="OrthoDB" id="161159at2"/>
<dbReference type="InterPro" id="IPR050508">
    <property type="entry name" value="Methyltransf_Superfamily"/>
</dbReference>
<protein>
    <submittedName>
        <fullName evidence="1">Type 11 methyltransferase</fullName>
    </submittedName>
</protein>
<sequence>MFFRDNFLRRYLDLAPAALAFERAAECDILREREFVRPILDIGCGDGIFAAILFDEKLDTGIDLDPAEVARAERQNAYRELLVCAGSKIPKPDQAYNTILSNSVIEHIPALMPVLKEAHRLLAPNGQLFLTIPTDRLEHNSLPARLFNLFGATGLEARYGKFHNRFWQHHNVHSIAGWRELFAAAGFEVAEERLYASPNFSSFYDLLMPCALPSMAAKRLFGRWFLLPELRRHYAGLVYRLIARIHGRLKRESGSSLVFYALRKV</sequence>
<organism evidence="1 2">
    <name type="scientific">Nitrobacter winogradskyi</name>
    <name type="common">Nitrobacter agilis</name>
    <dbReference type="NCBI Taxonomy" id="913"/>
    <lineage>
        <taxon>Bacteria</taxon>
        <taxon>Pseudomonadati</taxon>
        <taxon>Pseudomonadota</taxon>
        <taxon>Alphaproteobacteria</taxon>
        <taxon>Hyphomicrobiales</taxon>
        <taxon>Nitrobacteraceae</taxon>
        <taxon>Nitrobacter</taxon>
    </lineage>
</organism>
<dbReference type="Proteomes" id="UP000318825">
    <property type="component" value="Unassembled WGS sequence"/>
</dbReference>
<keyword evidence="1" id="KW-0808">Transferase</keyword>
<evidence type="ECO:0000313" key="2">
    <source>
        <dbReference type="Proteomes" id="UP000318825"/>
    </source>
</evidence>
<gene>
    <name evidence="1" type="ORF">NWI01_22930</name>
</gene>
<proteinExistence type="predicted"/>
<dbReference type="PANTHER" id="PTHR42912:SF93">
    <property type="entry name" value="N6-ADENOSINE-METHYLTRANSFERASE TMT1A"/>
    <property type="match status" value="1"/>
</dbReference>
<dbReference type="InterPro" id="IPR029063">
    <property type="entry name" value="SAM-dependent_MTases_sf"/>
</dbReference>
<dbReference type="AlphaFoldDB" id="A0A4Y3WE28"/>
<dbReference type="EMBL" id="BJNF01000061">
    <property type="protein sequence ID" value="GEC16401.1"/>
    <property type="molecule type" value="Genomic_DNA"/>
</dbReference>
<dbReference type="RefSeq" id="WP_141384035.1">
    <property type="nucleotide sequence ID" value="NZ_BJNF01000061.1"/>
</dbReference>
<reference evidence="1 2" key="1">
    <citation type="submission" date="2019-06" db="EMBL/GenBank/DDBJ databases">
        <title>Whole genome shotgun sequence of Nitrobacter winogradskyi NBRC 14297.</title>
        <authorList>
            <person name="Hosoyama A."/>
            <person name="Uohara A."/>
            <person name="Ohji S."/>
            <person name="Ichikawa N."/>
        </authorList>
    </citation>
    <scope>NUCLEOTIDE SEQUENCE [LARGE SCALE GENOMIC DNA]</scope>
    <source>
        <strain evidence="1 2">NBRC 14297</strain>
    </source>
</reference>
<dbReference type="PANTHER" id="PTHR42912">
    <property type="entry name" value="METHYLTRANSFERASE"/>
    <property type="match status" value="1"/>
</dbReference>
<accession>A0A4Y3WE28</accession>
<dbReference type="GO" id="GO:0008168">
    <property type="term" value="F:methyltransferase activity"/>
    <property type="evidence" value="ECO:0007669"/>
    <property type="project" value="UniProtKB-KW"/>
</dbReference>
<comment type="caution">
    <text evidence="1">The sequence shown here is derived from an EMBL/GenBank/DDBJ whole genome shotgun (WGS) entry which is preliminary data.</text>
</comment>
<keyword evidence="1" id="KW-0489">Methyltransferase</keyword>
<name>A0A4Y3WE28_NITWI</name>
<dbReference type="Gene3D" id="3.40.50.150">
    <property type="entry name" value="Vaccinia Virus protein VP39"/>
    <property type="match status" value="1"/>
</dbReference>
<dbReference type="SUPFAM" id="SSF53335">
    <property type="entry name" value="S-adenosyl-L-methionine-dependent methyltransferases"/>
    <property type="match status" value="1"/>
</dbReference>
<dbReference type="GO" id="GO:0032259">
    <property type="term" value="P:methylation"/>
    <property type="evidence" value="ECO:0007669"/>
    <property type="project" value="UniProtKB-KW"/>
</dbReference>
<evidence type="ECO:0000313" key="1">
    <source>
        <dbReference type="EMBL" id="GEC16401.1"/>
    </source>
</evidence>